<evidence type="ECO:0000313" key="1">
    <source>
        <dbReference type="EMBL" id="VDL69094.1"/>
    </source>
</evidence>
<organism evidence="3">
    <name type="scientific">Nippostrongylus brasiliensis</name>
    <name type="common">Rat hookworm</name>
    <dbReference type="NCBI Taxonomy" id="27835"/>
    <lineage>
        <taxon>Eukaryota</taxon>
        <taxon>Metazoa</taxon>
        <taxon>Ecdysozoa</taxon>
        <taxon>Nematoda</taxon>
        <taxon>Chromadorea</taxon>
        <taxon>Rhabditida</taxon>
        <taxon>Rhabditina</taxon>
        <taxon>Rhabditomorpha</taxon>
        <taxon>Strongyloidea</taxon>
        <taxon>Heligmosomidae</taxon>
        <taxon>Nippostrongylus</taxon>
    </lineage>
</organism>
<dbReference type="WBParaSite" id="NBR_0000550401-mRNA-1">
    <property type="protein sequence ID" value="NBR_0000550401-mRNA-1"/>
    <property type="gene ID" value="NBR_0000550401"/>
</dbReference>
<dbReference type="EMBL" id="UYSL01013529">
    <property type="protein sequence ID" value="VDL69094.1"/>
    <property type="molecule type" value="Genomic_DNA"/>
</dbReference>
<keyword evidence="2" id="KW-1185">Reference proteome</keyword>
<dbReference type="Proteomes" id="UP000271162">
    <property type="component" value="Unassembled WGS sequence"/>
</dbReference>
<evidence type="ECO:0000313" key="2">
    <source>
        <dbReference type="Proteomes" id="UP000271162"/>
    </source>
</evidence>
<reference evidence="1 2" key="2">
    <citation type="submission" date="2018-11" db="EMBL/GenBank/DDBJ databases">
        <authorList>
            <consortium name="Pathogen Informatics"/>
        </authorList>
    </citation>
    <scope>NUCLEOTIDE SEQUENCE [LARGE SCALE GENOMIC DNA]</scope>
</reference>
<proteinExistence type="predicted"/>
<accession>A0A0N4XSK2</accession>
<sequence length="71" mass="8567">MESNEKFTEEKLRYGELLLKKQGVMSEDEENERLSDSDRDRKNMEWLIITFRSGEFEFSVVHSIHRFHSIT</sequence>
<name>A0A0N4XSK2_NIPBR</name>
<dbReference type="AlphaFoldDB" id="A0A0N4XSK2"/>
<reference evidence="3" key="1">
    <citation type="submission" date="2017-02" db="UniProtKB">
        <authorList>
            <consortium name="WormBaseParasite"/>
        </authorList>
    </citation>
    <scope>IDENTIFICATION</scope>
</reference>
<protein>
    <submittedName>
        <fullName evidence="3">30S ribosomal protein S15</fullName>
    </submittedName>
</protein>
<evidence type="ECO:0000313" key="3">
    <source>
        <dbReference type="WBParaSite" id="NBR_0000550401-mRNA-1"/>
    </source>
</evidence>
<gene>
    <name evidence="1" type="ORF">NBR_LOCUS5505</name>
</gene>